<dbReference type="GO" id="GO:0071111">
    <property type="term" value="F:cyclic-guanylate-specific phosphodiesterase activity"/>
    <property type="evidence" value="ECO:0007669"/>
    <property type="project" value="InterPro"/>
</dbReference>
<name>A0A9X3YM53_9GAMM</name>
<reference evidence="4" key="1">
    <citation type="submission" date="2023-02" db="EMBL/GenBank/DDBJ databases">
        <title>Tahibacter soli sp. nov. isolated from soil.</title>
        <authorList>
            <person name="Baek J.H."/>
            <person name="Lee J.K."/>
            <person name="Choi D.G."/>
            <person name="Jeon C.O."/>
        </authorList>
    </citation>
    <scope>NUCLEOTIDE SEQUENCE</scope>
    <source>
        <strain evidence="4">BL</strain>
    </source>
</reference>
<dbReference type="SMART" id="SM00448">
    <property type="entry name" value="REC"/>
    <property type="match status" value="1"/>
</dbReference>
<dbReference type="InterPro" id="IPR050706">
    <property type="entry name" value="Cyclic-di-GMP_PDE-like"/>
</dbReference>
<dbReference type="InterPro" id="IPR001789">
    <property type="entry name" value="Sig_transdc_resp-reg_receiver"/>
</dbReference>
<dbReference type="CDD" id="cd01948">
    <property type="entry name" value="EAL"/>
    <property type="match status" value="1"/>
</dbReference>
<protein>
    <submittedName>
        <fullName evidence="4">EAL domain-containing response regulator</fullName>
    </submittedName>
</protein>
<dbReference type="Gene3D" id="3.20.20.450">
    <property type="entry name" value="EAL domain"/>
    <property type="match status" value="1"/>
</dbReference>
<dbReference type="InterPro" id="IPR001633">
    <property type="entry name" value="EAL_dom"/>
</dbReference>
<dbReference type="PROSITE" id="PS50883">
    <property type="entry name" value="EAL"/>
    <property type="match status" value="1"/>
</dbReference>
<keyword evidence="1" id="KW-0597">Phosphoprotein</keyword>
<dbReference type="PANTHER" id="PTHR33121:SF79">
    <property type="entry name" value="CYCLIC DI-GMP PHOSPHODIESTERASE PDED-RELATED"/>
    <property type="match status" value="1"/>
</dbReference>
<accession>A0A9X3YM53</accession>
<dbReference type="PROSITE" id="PS50110">
    <property type="entry name" value="RESPONSE_REGULATORY"/>
    <property type="match status" value="1"/>
</dbReference>
<evidence type="ECO:0000259" key="3">
    <source>
        <dbReference type="PROSITE" id="PS50883"/>
    </source>
</evidence>
<evidence type="ECO:0000313" key="5">
    <source>
        <dbReference type="Proteomes" id="UP001139971"/>
    </source>
</evidence>
<dbReference type="InterPro" id="IPR035919">
    <property type="entry name" value="EAL_sf"/>
</dbReference>
<dbReference type="SMART" id="SM00052">
    <property type="entry name" value="EAL"/>
    <property type="match status" value="1"/>
</dbReference>
<dbReference type="EMBL" id="JAOVZO020000018">
    <property type="protein sequence ID" value="MDC8014239.1"/>
    <property type="molecule type" value="Genomic_DNA"/>
</dbReference>
<dbReference type="AlphaFoldDB" id="A0A9X3YM53"/>
<feature type="domain" description="EAL" evidence="3">
    <location>
        <begin position="143"/>
        <end position="395"/>
    </location>
</feature>
<proteinExistence type="predicted"/>
<comment type="caution">
    <text evidence="4">The sequence shown here is derived from an EMBL/GenBank/DDBJ whole genome shotgun (WGS) entry which is preliminary data.</text>
</comment>
<dbReference type="Pfam" id="PF00072">
    <property type="entry name" value="Response_reg"/>
    <property type="match status" value="1"/>
</dbReference>
<dbReference type="PANTHER" id="PTHR33121">
    <property type="entry name" value="CYCLIC DI-GMP PHOSPHODIESTERASE PDEF"/>
    <property type="match status" value="1"/>
</dbReference>
<evidence type="ECO:0000256" key="1">
    <source>
        <dbReference type="PROSITE-ProRule" id="PRU00169"/>
    </source>
</evidence>
<organism evidence="4 5">
    <name type="scientific">Tahibacter soli</name>
    <dbReference type="NCBI Taxonomy" id="2983605"/>
    <lineage>
        <taxon>Bacteria</taxon>
        <taxon>Pseudomonadati</taxon>
        <taxon>Pseudomonadota</taxon>
        <taxon>Gammaproteobacteria</taxon>
        <taxon>Lysobacterales</taxon>
        <taxon>Rhodanobacteraceae</taxon>
        <taxon>Tahibacter</taxon>
    </lineage>
</organism>
<gene>
    <name evidence="4" type="ORF">OD750_016960</name>
</gene>
<dbReference type="Gene3D" id="3.40.50.2300">
    <property type="match status" value="1"/>
</dbReference>
<sequence>MTSRFAPLSVMVVEDHGFQRSIALRLLAGLGVERAYEAANGREALDRLGAMAEPPDVVVVDLDLPEMDGIELIGHVAGRRLARAIVVLSALDPSLLNTVQTMARASGLRVLGTVEKPLTAQKLHDVLLHFHQEHEEDRDDAPLDLDRRALVDALDADEFEPWFQPQVAIASGHVVGVEALARWIRDDGVVMPAQFVHLLEREGLIDAFTDRMLAKACRWRTRWAASGLELRLSVNVSMLNLAKVDTADRYQQTVQQAGVKPRDVVFEVTESSVMGEAANALNVLARLRLKGFGLAIDDFGTGYSSLAQLSQIPFTELKIDQGFVTGSARQPRKRAVVETSLELARKLDLGTIAEGVETVEDWQMLAELGCQHAQGFLIGAAVAGHALIDQVQHWRPPAGIVGA</sequence>
<feature type="domain" description="Response regulatory" evidence="2">
    <location>
        <begin position="9"/>
        <end position="131"/>
    </location>
</feature>
<dbReference type="SUPFAM" id="SSF52172">
    <property type="entry name" value="CheY-like"/>
    <property type="match status" value="1"/>
</dbReference>
<feature type="modified residue" description="4-aspartylphosphate" evidence="1">
    <location>
        <position position="61"/>
    </location>
</feature>
<evidence type="ECO:0000313" key="4">
    <source>
        <dbReference type="EMBL" id="MDC8014239.1"/>
    </source>
</evidence>
<dbReference type="Proteomes" id="UP001139971">
    <property type="component" value="Unassembled WGS sequence"/>
</dbReference>
<dbReference type="RefSeq" id="WP_263541876.1">
    <property type="nucleotide sequence ID" value="NZ_JAOVZO020000018.1"/>
</dbReference>
<dbReference type="GO" id="GO:0000160">
    <property type="term" value="P:phosphorelay signal transduction system"/>
    <property type="evidence" value="ECO:0007669"/>
    <property type="project" value="InterPro"/>
</dbReference>
<dbReference type="Pfam" id="PF00563">
    <property type="entry name" value="EAL"/>
    <property type="match status" value="1"/>
</dbReference>
<keyword evidence="5" id="KW-1185">Reference proteome</keyword>
<dbReference type="SUPFAM" id="SSF141868">
    <property type="entry name" value="EAL domain-like"/>
    <property type="match status" value="1"/>
</dbReference>
<dbReference type="InterPro" id="IPR011006">
    <property type="entry name" value="CheY-like_superfamily"/>
</dbReference>
<evidence type="ECO:0000259" key="2">
    <source>
        <dbReference type="PROSITE" id="PS50110"/>
    </source>
</evidence>